<dbReference type="Proteomes" id="UP000829398">
    <property type="component" value="Chromosome 6"/>
</dbReference>
<proteinExistence type="predicted"/>
<reference evidence="2" key="1">
    <citation type="journal article" date="2023" name="Hortic. Res.">
        <title>A chromosome-level phased genome enabling allele-level studies in sweet orange: a case study on citrus Huanglongbing tolerance.</title>
        <authorList>
            <person name="Wu B."/>
            <person name="Yu Q."/>
            <person name="Deng Z."/>
            <person name="Duan Y."/>
            <person name="Luo F."/>
            <person name="Gmitter F. Jr."/>
        </authorList>
    </citation>
    <scope>NUCLEOTIDE SEQUENCE [LARGE SCALE GENOMIC DNA]</scope>
    <source>
        <strain evidence="2">cv. Valencia</strain>
    </source>
</reference>
<evidence type="ECO:0000313" key="2">
    <source>
        <dbReference type="Proteomes" id="UP000829398"/>
    </source>
</evidence>
<keyword evidence="2" id="KW-1185">Reference proteome</keyword>
<dbReference type="EMBL" id="CM039175">
    <property type="protein sequence ID" value="KAH9734423.1"/>
    <property type="molecule type" value="Genomic_DNA"/>
</dbReference>
<protein>
    <submittedName>
        <fullName evidence="1">Protein SRG1</fullName>
    </submittedName>
</protein>
<comment type="caution">
    <text evidence="1">The sequence shown here is derived from an EMBL/GenBank/DDBJ whole genome shotgun (WGS) entry which is preliminary data.</text>
</comment>
<organism evidence="1 2">
    <name type="scientific">Citrus sinensis</name>
    <name type="common">Sweet orange</name>
    <name type="synonym">Citrus aurantium var. sinensis</name>
    <dbReference type="NCBI Taxonomy" id="2711"/>
    <lineage>
        <taxon>Eukaryota</taxon>
        <taxon>Viridiplantae</taxon>
        <taxon>Streptophyta</taxon>
        <taxon>Embryophyta</taxon>
        <taxon>Tracheophyta</taxon>
        <taxon>Spermatophyta</taxon>
        <taxon>Magnoliopsida</taxon>
        <taxon>eudicotyledons</taxon>
        <taxon>Gunneridae</taxon>
        <taxon>Pentapetalae</taxon>
        <taxon>rosids</taxon>
        <taxon>malvids</taxon>
        <taxon>Sapindales</taxon>
        <taxon>Rutaceae</taxon>
        <taxon>Aurantioideae</taxon>
        <taxon>Citrus</taxon>
    </lineage>
</organism>
<evidence type="ECO:0000313" key="1">
    <source>
        <dbReference type="EMBL" id="KAH9734423.1"/>
    </source>
</evidence>
<gene>
    <name evidence="1" type="ORF">KPL71_017370</name>
</gene>
<sequence>MELKQPNMGGSLPVPCVQDLAKKPLTNVPPQYIRADQESPFICNPDLAANVPVIDMSKLLSADFMDSELHKFHHACKEWGFFQLINHGVSNSLIEKMKVEIPNFFNLPMEEKKKYWQQPGDIQGFGQAFVVSEEQKLDWADIDTLESYSAELRNLALKILYQMAKALKMDPNDIKDLFEEGVQIMRMNYYPPCPQPELVMGLTPHSDAGGLTILLQINEMDGLQIKKDGLWVPIKALPDAFIINIGDALEIVTNGSYPSIEHRATINSEKERISIATFYTPKLDGEIGPAPSLMKPETPGLFKKITFGDYLKGYLARELHAKSYIDNFRIRNEDAKRY</sequence>
<name>A0ACB8JPG0_CITSI</name>
<accession>A0ACB8JPG0</accession>